<keyword evidence="2" id="KW-1185">Reference proteome</keyword>
<evidence type="ECO:0000313" key="2">
    <source>
        <dbReference type="Proteomes" id="UP001464891"/>
    </source>
</evidence>
<accession>A0ABV0JEJ2</accession>
<comment type="caution">
    <text evidence="1">The sequence shown here is derived from an EMBL/GenBank/DDBJ whole genome shotgun (WGS) entry which is preliminary data.</text>
</comment>
<gene>
    <name evidence="1" type="ORF">NC998_24155</name>
</gene>
<sequence>MFLAVQKDVFSPDKQLARLLAELARLANNIYNQGVYESRQYFFANGCQPFKMLKYTSLYAALKESENGKLLHSQAAQQVLKSVNEAFKSFKALSKLLKLGELEYAPKLPRYRTKGGLSQVVFTGQSLKVENGLIRVPLGKGGAAAFAQDCFYIPLPERLKDVQIRELRFIPANGQWIVEYVYPSMEKAATSCKLHPENVLALDPGLDNLLAGITNTGLAFLLDGRELKSKNQ</sequence>
<dbReference type="RefSeq" id="WP_190435363.1">
    <property type="nucleotide sequence ID" value="NZ_JAMPKM010000022.1"/>
</dbReference>
<evidence type="ECO:0000313" key="1">
    <source>
        <dbReference type="EMBL" id="MEP0820198.1"/>
    </source>
</evidence>
<name>A0ABV0JEJ2_9CYAN</name>
<proteinExistence type="predicted"/>
<reference evidence="1 2" key="1">
    <citation type="submission" date="2022-04" db="EMBL/GenBank/DDBJ databases">
        <title>Positive selection, recombination, and allopatry shape intraspecific diversity of widespread and dominant cyanobacteria.</title>
        <authorList>
            <person name="Wei J."/>
            <person name="Shu W."/>
            <person name="Hu C."/>
        </authorList>
    </citation>
    <scope>NUCLEOTIDE SEQUENCE [LARGE SCALE GENOMIC DNA]</scope>
    <source>
        <strain evidence="1 2">GB2-A4</strain>
    </source>
</reference>
<dbReference type="Proteomes" id="UP001464891">
    <property type="component" value="Unassembled WGS sequence"/>
</dbReference>
<evidence type="ECO:0008006" key="3">
    <source>
        <dbReference type="Google" id="ProtNLM"/>
    </source>
</evidence>
<dbReference type="EMBL" id="JAMPKM010000022">
    <property type="protein sequence ID" value="MEP0820198.1"/>
    <property type="molecule type" value="Genomic_DNA"/>
</dbReference>
<organism evidence="1 2">
    <name type="scientific">Trichocoleus desertorum GB2-A4</name>
    <dbReference type="NCBI Taxonomy" id="2933944"/>
    <lineage>
        <taxon>Bacteria</taxon>
        <taxon>Bacillati</taxon>
        <taxon>Cyanobacteriota</taxon>
        <taxon>Cyanophyceae</taxon>
        <taxon>Leptolyngbyales</taxon>
        <taxon>Trichocoleusaceae</taxon>
        <taxon>Trichocoleus</taxon>
    </lineage>
</organism>
<protein>
    <recommendedName>
        <fullName evidence="3">Transposase</fullName>
    </recommendedName>
</protein>